<feature type="transmembrane region" description="Helical" evidence="7">
    <location>
        <begin position="608"/>
        <end position="629"/>
    </location>
</feature>
<dbReference type="PANTHER" id="PTHR34820">
    <property type="entry name" value="INNER MEMBRANE PROTEIN YEBZ"/>
    <property type="match status" value="1"/>
</dbReference>
<feature type="region of interest" description="Disordered" evidence="6">
    <location>
        <begin position="664"/>
        <end position="697"/>
    </location>
</feature>
<name>A0ABW4PZ21_9MICO</name>
<evidence type="ECO:0000256" key="6">
    <source>
        <dbReference type="SAM" id="MobiDB-lite"/>
    </source>
</evidence>
<dbReference type="Pfam" id="PF05425">
    <property type="entry name" value="CopD"/>
    <property type="match status" value="1"/>
</dbReference>
<dbReference type="Pfam" id="PF09678">
    <property type="entry name" value="Caa3_CtaG"/>
    <property type="match status" value="1"/>
</dbReference>
<dbReference type="EMBL" id="JBHUFL010000002">
    <property type="protein sequence ID" value="MFD1835564.1"/>
    <property type="molecule type" value="Genomic_DNA"/>
</dbReference>
<reference evidence="10" key="1">
    <citation type="journal article" date="2019" name="Int. J. Syst. Evol. Microbiol.">
        <title>The Global Catalogue of Microorganisms (GCM) 10K type strain sequencing project: providing services to taxonomists for standard genome sequencing and annotation.</title>
        <authorList>
            <consortium name="The Broad Institute Genomics Platform"/>
            <consortium name="The Broad Institute Genome Sequencing Center for Infectious Disease"/>
            <person name="Wu L."/>
            <person name="Ma J."/>
        </authorList>
    </citation>
    <scope>NUCLEOTIDE SEQUENCE [LARGE SCALE GENOMIC DNA]</scope>
    <source>
        <strain evidence="10">JCM 11650</strain>
    </source>
</reference>
<evidence type="ECO:0000256" key="1">
    <source>
        <dbReference type="ARBA" id="ARBA00004651"/>
    </source>
</evidence>
<evidence type="ECO:0000256" key="2">
    <source>
        <dbReference type="ARBA" id="ARBA00022475"/>
    </source>
</evidence>
<evidence type="ECO:0000259" key="8">
    <source>
        <dbReference type="Pfam" id="PF05425"/>
    </source>
</evidence>
<evidence type="ECO:0000256" key="7">
    <source>
        <dbReference type="SAM" id="Phobius"/>
    </source>
</evidence>
<dbReference type="PANTHER" id="PTHR34820:SF4">
    <property type="entry name" value="INNER MEMBRANE PROTEIN YEBZ"/>
    <property type="match status" value="1"/>
</dbReference>
<keyword evidence="10" id="KW-1185">Reference proteome</keyword>
<comment type="caution">
    <text evidence="9">The sequence shown here is derived from an EMBL/GenBank/DDBJ whole genome shotgun (WGS) entry which is preliminary data.</text>
</comment>
<comment type="subcellular location">
    <subcellularLocation>
        <location evidence="1">Cell membrane</location>
        <topology evidence="1">Multi-pass membrane protein</topology>
    </subcellularLocation>
</comment>
<dbReference type="Proteomes" id="UP001597280">
    <property type="component" value="Unassembled WGS sequence"/>
</dbReference>
<feature type="transmembrane region" description="Helical" evidence="7">
    <location>
        <begin position="310"/>
        <end position="331"/>
    </location>
</feature>
<feature type="transmembrane region" description="Helical" evidence="7">
    <location>
        <begin position="408"/>
        <end position="430"/>
    </location>
</feature>
<feature type="transmembrane region" description="Helical" evidence="7">
    <location>
        <begin position="177"/>
        <end position="198"/>
    </location>
</feature>
<dbReference type="InterPro" id="IPR019108">
    <property type="entry name" value="Caa3_assmbl_CtaG-rel"/>
</dbReference>
<evidence type="ECO:0000256" key="4">
    <source>
        <dbReference type="ARBA" id="ARBA00022989"/>
    </source>
</evidence>
<feature type="transmembrane region" description="Helical" evidence="7">
    <location>
        <begin position="210"/>
        <end position="233"/>
    </location>
</feature>
<keyword evidence="4 7" id="KW-1133">Transmembrane helix</keyword>
<feature type="transmembrane region" description="Helical" evidence="7">
    <location>
        <begin position="67"/>
        <end position="87"/>
    </location>
</feature>
<gene>
    <name evidence="9" type="ORF">ACFSDA_10810</name>
</gene>
<feature type="transmembrane region" description="Helical" evidence="7">
    <location>
        <begin position="376"/>
        <end position="396"/>
    </location>
</feature>
<feature type="transmembrane region" description="Helical" evidence="7">
    <location>
        <begin position="442"/>
        <end position="466"/>
    </location>
</feature>
<dbReference type="InterPro" id="IPR032694">
    <property type="entry name" value="CopC/D"/>
</dbReference>
<keyword evidence="5 7" id="KW-0472">Membrane</keyword>
<feature type="transmembrane region" description="Helical" evidence="7">
    <location>
        <begin position="21"/>
        <end position="47"/>
    </location>
</feature>
<protein>
    <submittedName>
        <fullName evidence="9">Cytochrome c oxidase assembly protein</fullName>
    </submittedName>
</protein>
<feature type="transmembrane region" description="Helical" evidence="7">
    <location>
        <begin position="487"/>
        <end position="510"/>
    </location>
</feature>
<keyword evidence="3 7" id="KW-0812">Transmembrane</keyword>
<feature type="transmembrane region" description="Helical" evidence="7">
    <location>
        <begin position="149"/>
        <end position="170"/>
    </location>
</feature>
<organism evidence="9 10">
    <name type="scientific">Brachybacterium rhamnosum</name>
    <dbReference type="NCBI Taxonomy" id="173361"/>
    <lineage>
        <taxon>Bacteria</taxon>
        <taxon>Bacillati</taxon>
        <taxon>Actinomycetota</taxon>
        <taxon>Actinomycetes</taxon>
        <taxon>Micrococcales</taxon>
        <taxon>Dermabacteraceae</taxon>
        <taxon>Brachybacterium</taxon>
    </lineage>
</organism>
<evidence type="ECO:0000256" key="3">
    <source>
        <dbReference type="ARBA" id="ARBA00022692"/>
    </source>
</evidence>
<feature type="domain" description="Copper resistance protein D" evidence="8">
    <location>
        <begin position="241"/>
        <end position="330"/>
    </location>
</feature>
<dbReference type="RefSeq" id="WP_343904594.1">
    <property type="nucleotide sequence ID" value="NZ_BAAAIS010000002.1"/>
</dbReference>
<keyword evidence="2" id="KW-1003">Cell membrane</keyword>
<proteinExistence type="predicted"/>
<accession>A0ABW4PZ21</accession>
<feature type="compositionally biased region" description="Low complexity" evidence="6">
    <location>
        <begin position="668"/>
        <end position="684"/>
    </location>
</feature>
<feature type="transmembrane region" description="Helical" evidence="7">
    <location>
        <begin position="245"/>
        <end position="266"/>
    </location>
</feature>
<dbReference type="InterPro" id="IPR008457">
    <property type="entry name" value="Cu-R_CopD_dom"/>
</dbReference>
<evidence type="ECO:0000256" key="5">
    <source>
        <dbReference type="ARBA" id="ARBA00023136"/>
    </source>
</evidence>
<feature type="transmembrane region" description="Helical" evidence="7">
    <location>
        <begin position="522"/>
        <end position="543"/>
    </location>
</feature>
<sequence>MSPNPAAASPRNRDGGRTLPTPLAVPVLLALTIAVALLGIIATGAAAPNSLVPASGLVTWGIPAVRGLHHLGLLLAVGAGGTAVLLHPGPSRAEVRSLGGGRGRTVRLAAAGAGLWALSALALVPLGGLEAAGAGTDLDVWQIALGADLGRIQLAVAILAGFSAFLGLLARSTVGAAWALAAAGLGVAAVGLEGHAGASLDHTNAVNAMVLHLLGVSVWAGGLLAIALIAPRLPDAELAVVVRRFSPWALAAVVVLALSGLVNASIRLDGPGELLTTAYGRVLLLKTVLLMGLAALGAAQRRRLGERLRFRHLALTEGVMLAVVIGASIALGRTAPPVPQTVPLVGDLLRLALVGYLPPTTPLDPAALVTVWHPDWGSVIIAAAMAGLYLAGVVRLRRRGDSWPLLRTALWLAGCLALVWVMNGGAAAWGRYRFDAHMVQHMAMMMIVPPLWVLGGPVTLLSRAVAPRTDGSRGLREWVLAALHSGYSRIVSSPPVAGLLFAGSLVVFYFTPLFELSMRTHVGHVAMTVHFLLAGYLFAWVLIGVDPAQKPINPVLKLITLLVTLAFHAFFGIALYSATWIVAQDWYTELGLYAPAQLELIQARGASIMWAVSEIPTVLYAILMVLQWIRSEDRRARQYDRKAERDGGAELAAYNAYLAGLQGGAPSDGDQADATAPAPDLAASAREDGGPGTGAGS</sequence>
<feature type="transmembrane region" description="Helical" evidence="7">
    <location>
        <begin position="278"/>
        <end position="298"/>
    </location>
</feature>
<feature type="transmembrane region" description="Helical" evidence="7">
    <location>
        <begin position="108"/>
        <end position="129"/>
    </location>
</feature>
<feature type="transmembrane region" description="Helical" evidence="7">
    <location>
        <begin position="555"/>
        <end position="583"/>
    </location>
</feature>
<evidence type="ECO:0000313" key="10">
    <source>
        <dbReference type="Proteomes" id="UP001597280"/>
    </source>
</evidence>
<evidence type="ECO:0000313" key="9">
    <source>
        <dbReference type="EMBL" id="MFD1835564.1"/>
    </source>
</evidence>